<reference evidence="1" key="1">
    <citation type="journal article" date="2014" name="Front. Microbiol.">
        <title>High frequency of phylogenetically diverse reductive dehalogenase-homologous genes in deep subseafloor sedimentary metagenomes.</title>
        <authorList>
            <person name="Kawai M."/>
            <person name="Futagami T."/>
            <person name="Toyoda A."/>
            <person name="Takaki Y."/>
            <person name="Nishi S."/>
            <person name="Hori S."/>
            <person name="Arai W."/>
            <person name="Tsubouchi T."/>
            <person name="Morono Y."/>
            <person name="Uchiyama I."/>
            <person name="Ito T."/>
            <person name="Fujiyama A."/>
            <person name="Inagaki F."/>
            <person name="Takami H."/>
        </authorList>
    </citation>
    <scope>NUCLEOTIDE SEQUENCE</scope>
    <source>
        <strain evidence="1">Expedition CK06-06</strain>
    </source>
</reference>
<dbReference type="GO" id="GO:0006281">
    <property type="term" value="P:DNA repair"/>
    <property type="evidence" value="ECO:0007669"/>
    <property type="project" value="TreeGrafter"/>
</dbReference>
<dbReference type="SFLD" id="SFLDG01129">
    <property type="entry name" value="C1.5:_HAD__Beta-PGM__Phosphata"/>
    <property type="match status" value="1"/>
</dbReference>
<dbReference type="GO" id="GO:0005829">
    <property type="term" value="C:cytosol"/>
    <property type="evidence" value="ECO:0007669"/>
    <property type="project" value="TreeGrafter"/>
</dbReference>
<dbReference type="PANTHER" id="PTHR43434">
    <property type="entry name" value="PHOSPHOGLYCOLATE PHOSPHATASE"/>
    <property type="match status" value="1"/>
</dbReference>
<comment type="caution">
    <text evidence="1">The sequence shown here is derived from an EMBL/GenBank/DDBJ whole genome shotgun (WGS) entry which is preliminary data.</text>
</comment>
<accession>X1A5W8</accession>
<dbReference type="Gene3D" id="3.40.50.1000">
    <property type="entry name" value="HAD superfamily/HAD-like"/>
    <property type="match status" value="1"/>
</dbReference>
<dbReference type="InterPro" id="IPR050155">
    <property type="entry name" value="HAD-like_hydrolase_sf"/>
</dbReference>
<protein>
    <recommendedName>
        <fullName evidence="2">Phosphoglycolate phosphatase</fullName>
    </recommendedName>
</protein>
<sequence>MIEKIIKYKHIIWDWNGTLINDVWLVVEIMNKMLKKRNLPKIDSKKYREIFDFPVTKYYSKLGFDFSNESFEKLTVEFISEYYARFNECKLFDEVEEVLKKIRDRGISQSILSASKEDVLTEKIKYYGIDKYFSKIMGLENHYAESKIERGKKWIAELNLNPQEVLLIGDTIHDYDVSKHIGCDCLLIANGHHSYDKLARLGIDVIGTLKEIN</sequence>
<name>X1A5W8_9ZZZZ</name>
<dbReference type="SFLD" id="SFLDS00003">
    <property type="entry name" value="Haloacid_Dehalogenase"/>
    <property type="match status" value="1"/>
</dbReference>
<dbReference type="SUPFAM" id="SSF56784">
    <property type="entry name" value="HAD-like"/>
    <property type="match status" value="1"/>
</dbReference>
<dbReference type="PANTHER" id="PTHR43434:SF1">
    <property type="entry name" value="PHOSPHOGLYCOLATE PHOSPHATASE"/>
    <property type="match status" value="1"/>
</dbReference>
<evidence type="ECO:0000313" key="1">
    <source>
        <dbReference type="EMBL" id="GAG65562.1"/>
    </source>
</evidence>
<evidence type="ECO:0008006" key="2">
    <source>
        <dbReference type="Google" id="ProtNLM"/>
    </source>
</evidence>
<organism evidence="1">
    <name type="scientific">marine sediment metagenome</name>
    <dbReference type="NCBI Taxonomy" id="412755"/>
    <lineage>
        <taxon>unclassified sequences</taxon>
        <taxon>metagenomes</taxon>
        <taxon>ecological metagenomes</taxon>
    </lineage>
</organism>
<gene>
    <name evidence="1" type="ORF">S01H4_00874</name>
</gene>
<dbReference type="InterPro" id="IPR036412">
    <property type="entry name" value="HAD-like_sf"/>
</dbReference>
<dbReference type="InterPro" id="IPR041492">
    <property type="entry name" value="HAD_2"/>
</dbReference>
<proteinExistence type="predicted"/>
<dbReference type="Gene3D" id="1.10.150.240">
    <property type="entry name" value="Putative phosphatase, domain 2"/>
    <property type="match status" value="1"/>
</dbReference>
<dbReference type="Pfam" id="PF13419">
    <property type="entry name" value="HAD_2"/>
    <property type="match status" value="1"/>
</dbReference>
<dbReference type="AlphaFoldDB" id="X1A5W8"/>
<dbReference type="GO" id="GO:0008967">
    <property type="term" value="F:phosphoglycolate phosphatase activity"/>
    <property type="evidence" value="ECO:0007669"/>
    <property type="project" value="TreeGrafter"/>
</dbReference>
<dbReference type="EMBL" id="BART01000139">
    <property type="protein sequence ID" value="GAG65562.1"/>
    <property type="molecule type" value="Genomic_DNA"/>
</dbReference>
<dbReference type="InterPro" id="IPR023198">
    <property type="entry name" value="PGP-like_dom2"/>
</dbReference>
<dbReference type="InterPro" id="IPR023214">
    <property type="entry name" value="HAD_sf"/>
</dbReference>